<dbReference type="GO" id="GO:0046061">
    <property type="term" value="P:dATP catabolic process"/>
    <property type="evidence" value="ECO:0007669"/>
    <property type="project" value="TreeGrafter"/>
</dbReference>
<dbReference type="OrthoDB" id="9808939at2"/>
<dbReference type="InterPro" id="IPR048011">
    <property type="entry name" value="NTP-PPase_MazG-like_C"/>
</dbReference>
<evidence type="ECO:0000259" key="1">
    <source>
        <dbReference type="Pfam" id="PF03819"/>
    </source>
</evidence>
<dbReference type="PANTHER" id="PTHR30522:SF0">
    <property type="entry name" value="NUCLEOSIDE TRIPHOSPHATE PYROPHOSPHOHYDROLASE"/>
    <property type="match status" value="1"/>
</dbReference>
<dbReference type="NCBIfam" id="NF007113">
    <property type="entry name" value="PRK09562.1"/>
    <property type="match status" value="1"/>
</dbReference>
<dbReference type="Gene3D" id="1.10.287.1080">
    <property type="entry name" value="MazG-like"/>
    <property type="match status" value="2"/>
</dbReference>
<dbReference type="PANTHER" id="PTHR30522">
    <property type="entry name" value="NUCLEOSIDE TRIPHOSPHATE PYROPHOSPHOHYDROLASE"/>
    <property type="match status" value="1"/>
</dbReference>
<dbReference type="HOGENOM" id="CLU_038356_0_1_7"/>
<dbReference type="BioCyc" id="DPIE1322246:BN4_RS03180-MONOMER"/>
<keyword evidence="3" id="KW-1185">Reference proteome</keyword>
<dbReference type="NCBIfam" id="TIGR00444">
    <property type="entry name" value="mazG"/>
    <property type="match status" value="1"/>
</dbReference>
<dbReference type="GO" id="GO:0006203">
    <property type="term" value="P:dGTP catabolic process"/>
    <property type="evidence" value="ECO:0007669"/>
    <property type="project" value="TreeGrafter"/>
</dbReference>
<dbReference type="GO" id="GO:0046076">
    <property type="term" value="P:dTTP catabolic process"/>
    <property type="evidence" value="ECO:0007669"/>
    <property type="project" value="TreeGrafter"/>
</dbReference>
<dbReference type="PATRIC" id="fig|879567.3.peg.644"/>
<dbReference type="InterPro" id="IPR004518">
    <property type="entry name" value="MazG-like_dom"/>
</dbReference>
<reference evidence="3" key="2">
    <citation type="journal article" date="2013" name="Stand. Genomic Sci.">
        <title>Complete genome sequence of Desulfocapsa sulfexigens, a marine deltaproteobacterium specialized in disproportionating inorganic sulfur compounds.</title>
        <authorList>
            <person name="Finster K.W."/>
            <person name="Kjeldsen K.U."/>
            <person name="Kube M."/>
            <person name="Reinhardt R."/>
            <person name="Mussmann M."/>
            <person name="Amann R."/>
            <person name="Schreiber L."/>
        </authorList>
    </citation>
    <scope>NUCLEOTIDE SEQUENCE [LARGE SCALE GENOMIC DNA]</scope>
    <source>
        <strain evidence="3">DSM 10523 / SB164P1</strain>
    </source>
</reference>
<dbReference type="GO" id="GO:0046081">
    <property type="term" value="P:dUTP catabolic process"/>
    <property type="evidence" value="ECO:0007669"/>
    <property type="project" value="TreeGrafter"/>
</dbReference>
<organism evidence="2 3">
    <name type="scientific">Pseudodesulfovibrio piezophilus (strain DSM 21447 / JCM 15486 / C1TLV30)</name>
    <name type="common">Desulfovibrio piezophilus</name>
    <dbReference type="NCBI Taxonomy" id="1322246"/>
    <lineage>
        <taxon>Bacteria</taxon>
        <taxon>Pseudomonadati</taxon>
        <taxon>Thermodesulfobacteriota</taxon>
        <taxon>Desulfovibrionia</taxon>
        <taxon>Desulfovibrionales</taxon>
        <taxon>Desulfovibrionaceae</taxon>
    </lineage>
</organism>
<dbReference type="STRING" id="1322246.BN4_10619"/>
<name>M1WJG5_PSEP2</name>
<reference evidence="2 3" key="1">
    <citation type="journal article" date="2013" name="PLoS ONE">
        <title>The first genomic and proteomic characterization of a deep-sea sulfate reducer: insights into the piezophilic lifestyle of Desulfovibrio piezophilus.</title>
        <authorList>
            <person name="Pradel N."/>
            <person name="Ji B."/>
            <person name="Gimenez G."/>
            <person name="Talla E."/>
            <person name="Lenoble P."/>
            <person name="Garel M."/>
            <person name="Tamburini C."/>
            <person name="Fourquet P."/>
            <person name="Lebrun R."/>
            <person name="Bertin P."/>
            <person name="Denis Y."/>
            <person name="Pophillat M."/>
            <person name="Barbe V."/>
            <person name="Ollivier B."/>
            <person name="Dolla A."/>
        </authorList>
    </citation>
    <scope>NUCLEOTIDE SEQUENCE [LARGE SCALE GENOMIC DNA]</scope>
    <source>
        <strain evidence="3">DSM 10523 / SB164P1</strain>
    </source>
</reference>
<evidence type="ECO:0000313" key="3">
    <source>
        <dbReference type="Proteomes" id="UP000011724"/>
    </source>
</evidence>
<dbReference type="Pfam" id="PF03819">
    <property type="entry name" value="MazG"/>
    <property type="match status" value="1"/>
</dbReference>
<dbReference type="InterPro" id="IPR048015">
    <property type="entry name" value="NTP-PPase_MazG-like_N"/>
</dbReference>
<feature type="domain" description="NTP pyrophosphohydrolase MazG-like" evidence="1">
    <location>
        <begin position="35"/>
        <end position="108"/>
    </location>
</feature>
<dbReference type="CDD" id="cd11529">
    <property type="entry name" value="NTP-PPase_MazG_Cterm"/>
    <property type="match status" value="1"/>
</dbReference>
<dbReference type="Proteomes" id="UP000011724">
    <property type="component" value="Chromosome"/>
</dbReference>
<dbReference type="CDD" id="cd11528">
    <property type="entry name" value="NTP-PPase_MazG_Nterm"/>
    <property type="match status" value="1"/>
</dbReference>
<dbReference type="EMBL" id="FO203427">
    <property type="protein sequence ID" value="CCH47856.1"/>
    <property type="molecule type" value="Genomic_DNA"/>
</dbReference>
<dbReference type="InterPro" id="IPR011551">
    <property type="entry name" value="NTP_PyrPHydrolase_MazG"/>
</dbReference>
<dbReference type="AlphaFoldDB" id="M1WJG5"/>
<protein>
    <submittedName>
        <fullName evidence="2">MazG family protein</fullName>
    </submittedName>
</protein>
<evidence type="ECO:0000313" key="2">
    <source>
        <dbReference type="EMBL" id="CCH47856.1"/>
    </source>
</evidence>
<dbReference type="SUPFAM" id="SSF101386">
    <property type="entry name" value="all-alpha NTP pyrophosphatases"/>
    <property type="match status" value="2"/>
</dbReference>
<dbReference type="KEGG" id="dpi:BN4_10619"/>
<dbReference type="GO" id="GO:0047429">
    <property type="term" value="F:nucleoside triphosphate diphosphatase activity"/>
    <property type="evidence" value="ECO:0007669"/>
    <property type="project" value="InterPro"/>
</dbReference>
<dbReference type="GO" id="GO:0046052">
    <property type="term" value="P:UTP catabolic process"/>
    <property type="evidence" value="ECO:0007669"/>
    <property type="project" value="TreeGrafter"/>
</dbReference>
<dbReference type="RefSeq" id="WP_015413910.1">
    <property type="nucleotide sequence ID" value="NC_020409.1"/>
</dbReference>
<sequence>MSEQASNPHTDAMQELLGIIDTLLAPEGCPWDKEQTPLSMCDYLAEETFELIEGIRSNDPKESMEELGDVLFILLFLSTLFERAGLFTLSDSLKNTTAKMIRRHPHVFANTCFEDRETLLDNWETIKKDENKGTNKKHVFDSLPKGLPPLLKAYRINSKAARNGFTWQSDDEVEKQLNEEWQEWQNALKSGDKKSSEQEFGDYLLTLVEFGRRKGIKANSALDISNLKFLRRFQAMEELAESRGVDFSELDLMHMNALWEEVKTTE</sequence>
<gene>
    <name evidence="2" type="ordered locus">BN4_10619</name>
</gene>
<dbReference type="eggNOG" id="COG3956">
    <property type="taxonomic scope" value="Bacteria"/>
</dbReference>
<accession>M1WJG5</accession>
<dbReference type="GO" id="GO:0046047">
    <property type="term" value="P:TTP catabolic process"/>
    <property type="evidence" value="ECO:0007669"/>
    <property type="project" value="TreeGrafter"/>
</dbReference>
<proteinExistence type="predicted"/>